<dbReference type="Pfam" id="PF10551">
    <property type="entry name" value="MULE"/>
    <property type="match status" value="1"/>
</dbReference>
<evidence type="ECO:0000259" key="3">
    <source>
        <dbReference type="PROSITE" id="PS50966"/>
    </source>
</evidence>
<feature type="domain" description="SWIM-type" evidence="3">
    <location>
        <begin position="500"/>
        <end position="536"/>
    </location>
</feature>
<dbReference type="PANTHER" id="PTHR47718:SF17">
    <property type="entry name" value="PROTEIN FAR1-RELATED SEQUENCE 5-LIKE"/>
    <property type="match status" value="1"/>
</dbReference>
<name>A0AAD8MHU1_9APIA</name>
<keyword evidence="1" id="KW-0862">Zinc</keyword>
<feature type="region of interest" description="Disordered" evidence="2">
    <location>
        <begin position="645"/>
        <end position="666"/>
    </location>
</feature>
<dbReference type="AlphaFoldDB" id="A0AAD8MHU1"/>
<dbReference type="PROSITE" id="PS50966">
    <property type="entry name" value="ZF_SWIM"/>
    <property type="match status" value="1"/>
</dbReference>
<comment type="caution">
    <text evidence="4">The sequence shown here is derived from an EMBL/GenBank/DDBJ whole genome shotgun (WGS) entry which is preliminary data.</text>
</comment>
<dbReference type="Pfam" id="PF04434">
    <property type="entry name" value="SWIM"/>
    <property type="match status" value="1"/>
</dbReference>
<organism evidence="4 5">
    <name type="scientific">Heracleum sosnowskyi</name>
    <dbReference type="NCBI Taxonomy" id="360622"/>
    <lineage>
        <taxon>Eukaryota</taxon>
        <taxon>Viridiplantae</taxon>
        <taxon>Streptophyta</taxon>
        <taxon>Embryophyta</taxon>
        <taxon>Tracheophyta</taxon>
        <taxon>Spermatophyta</taxon>
        <taxon>Magnoliopsida</taxon>
        <taxon>eudicotyledons</taxon>
        <taxon>Gunneridae</taxon>
        <taxon>Pentapetalae</taxon>
        <taxon>asterids</taxon>
        <taxon>campanulids</taxon>
        <taxon>Apiales</taxon>
        <taxon>Apiaceae</taxon>
        <taxon>Apioideae</taxon>
        <taxon>apioid superclade</taxon>
        <taxon>Tordylieae</taxon>
        <taxon>Tordyliinae</taxon>
        <taxon>Heracleum</taxon>
    </lineage>
</organism>
<evidence type="ECO:0000313" key="5">
    <source>
        <dbReference type="Proteomes" id="UP001237642"/>
    </source>
</evidence>
<keyword evidence="1" id="KW-0863">Zinc-finger</keyword>
<dbReference type="GO" id="GO:0008270">
    <property type="term" value="F:zinc ion binding"/>
    <property type="evidence" value="ECO:0007669"/>
    <property type="project" value="UniProtKB-KW"/>
</dbReference>
<accession>A0AAD8MHU1</accession>
<dbReference type="InterPro" id="IPR018289">
    <property type="entry name" value="MULE_transposase_dom"/>
</dbReference>
<gene>
    <name evidence="4" type="ORF">POM88_028661</name>
</gene>
<protein>
    <recommendedName>
        <fullName evidence="3">SWIM-type domain-containing protein</fullName>
    </recommendedName>
</protein>
<dbReference type="Proteomes" id="UP001237642">
    <property type="component" value="Unassembled WGS sequence"/>
</dbReference>
<reference evidence="4" key="1">
    <citation type="submission" date="2023-02" db="EMBL/GenBank/DDBJ databases">
        <title>Genome of toxic invasive species Heracleum sosnowskyi carries increased number of genes despite the absence of recent whole-genome duplications.</title>
        <authorList>
            <person name="Schelkunov M."/>
            <person name="Shtratnikova V."/>
            <person name="Makarenko M."/>
            <person name="Klepikova A."/>
            <person name="Omelchenko D."/>
            <person name="Novikova G."/>
            <person name="Obukhova E."/>
            <person name="Bogdanov V."/>
            <person name="Penin A."/>
            <person name="Logacheva M."/>
        </authorList>
    </citation>
    <scope>NUCLEOTIDE SEQUENCE</scope>
    <source>
        <strain evidence="4">Hsosn_3</strain>
        <tissue evidence="4">Leaf</tissue>
    </source>
</reference>
<reference evidence="4" key="2">
    <citation type="submission" date="2023-05" db="EMBL/GenBank/DDBJ databases">
        <authorList>
            <person name="Schelkunov M.I."/>
        </authorList>
    </citation>
    <scope>NUCLEOTIDE SEQUENCE</scope>
    <source>
        <strain evidence="4">Hsosn_3</strain>
        <tissue evidence="4">Leaf</tissue>
    </source>
</reference>
<evidence type="ECO:0000256" key="1">
    <source>
        <dbReference type="PROSITE-ProRule" id="PRU00325"/>
    </source>
</evidence>
<evidence type="ECO:0000313" key="4">
    <source>
        <dbReference type="EMBL" id="KAK1372468.1"/>
    </source>
</evidence>
<keyword evidence="5" id="KW-1185">Reference proteome</keyword>
<sequence>MDLCSVNDDDTNTFTNVADDACCEMIFENEIEQLFGDGDEFWTGDSPAKPYVGHVFSSIDAAFSCYKGYSSFSGFQVRRSTQKTRRGVIVSKYFVCSKAGLAGNSSSRDDDDIEFEASRYVVSRFEDNHNHPFTNDSEKHFLHENRCMTVVLRNFAFNIAYSNTGHVRAFNFLKSLTGSYAAIGATAVDFKNWMRDIKVFIGKHDADMILQKFKDKKETSDNTFFYEYETDSNGHLTRIFWADLEGQRSYDVFGDVSFDATYRTNKYSMVFVPFIGVDNHWKSVTFAVALLDKKDIENFTWAVIPKIFSDSMHRLSWSCFFAESLFMEKLNKFVWNNSLVPEEFEQGWHSVLEEYNLSDHSWLKEMFELRHFRIPTYFMDKSMGDLLRTTSRSESSNFYFNHFVQKGDTLSEFYMCYESAIAKQRNSYYELRNGDNKFPKMVTEMEIEKDAASHYTRSIYYKVRKEIKAACYHMSLDNLVTADNVKKCMIRDKHVKDKVFQVDLSLSSNDISCSCHLFTRVGYPCRHIFYCLSLSSIEQIHQQLLSKRWMKNAVETYSTIDLVAESNGSSDEDKRKSTSKEVWFEFQGCVDEVSSDVNALGFVLAGLKCLRAKAREMVKNPQLTKKDVIANMFGVKPSAVITIHPPLQSNNKGSRKRIVGPAEKSVDGHDRVRRMCKICKKKSYHDSRNCPQKGVQKNLSVHQVEEPLNGEDIEMSDRNKDEKYIE</sequence>
<proteinExistence type="predicted"/>
<dbReference type="EMBL" id="JAUIZM010000007">
    <property type="protein sequence ID" value="KAK1372468.1"/>
    <property type="molecule type" value="Genomic_DNA"/>
</dbReference>
<dbReference type="PANTHER" id="PTHR47718">
    <property type="entry name" value="OS01G0519700 PROTEIN"/>
    <property type="match status" value="1"/>
</dbReference>
<feature type="region of interest" description="Disordered" evidence="2">
    <location>
        <begin position="685"/>
        <end position="726"/>
    </location>
</feature>
<evidence type="ECO:0000256" key="2">
    <source>
        <dbReference type="SAM" id="MobiDB-lite"/>
    </source>
</evidence>
<feature type="compositionally biased region" description="Basic and acidic residues" evidence="2">
    <location>
        <begin position="715"/>
        <end position="726"/>
    </location>
</feature>
<keyword evidence="1" id="KW-0479">Metal-binding</keyword>
<dbReference type="InterPro" id="IPR007527">
    <property type="entry name" value="Znf_SWIM"/>
</dbReference>